<dbReference type="EMBL" id="BMAV01025245">
    <property type="protein sequence ID" value="GFS39931.1"/>
    <property type="molecule type" value="Genomic_DNA"/>
</dbReference>
<evidence type="ECO:0000313" key="3">
    <source>
        <dbReference type="Proteomes" id="UP000886998"/>
    </source>
</evidence>
<comment type="caution">
    <text evidence="2">The sequence shown here is derived from an EMBL/GenBank/DDBJ whole genome shotgun (WGS) entry which is preliminary data.</text>
</comment>
<gene>
    <name evidence="2" type="ORF">TNIN_312641</name>
</gene>
<accession>A0A8X6MBV0</accession>
<dbReference type="Proteomes" id="UP000886998">
    <property type="component" value="Unassembled WGS sequence"/>
</dbReference>
<name>A0A8X6MBV0_9ARAC</name>
<feature type="compositionally biased region" description="Low complexity" evidence="1">
    <location>
        <begin position="74"/>
        <end position="83"/>
    </location>
</feature>
<reference evidence="2" key="1">
    <citation type="submission" date="2020-08" db="EMBL/GenBank/DDBJ databases">
        <title>Multicomponent nature underlies the extraordinary mechanical properties of spider dragline silk.</title>
        <authorList>
            <person name="Kono N."/>
            <person name="Nakamura H."/>
            <person name="Mori M."/>
            <person name="Yoshida Y."/>
            <person name="Ohtoshi R."/>
            <person name="Malay A.D."/>
            <person name="Moran D.A.P."/>
            <person name="Tomita M."/>
            <person name="Numata K."/>
            <person name="Arakawa K."/>
        </authorList>
    </citation>
    <scope>NUCLEOTIDE SEQUENCE</scope>
</reference>
<sequence length="83" mass="9339">MHENEKKKINFSHEHGPQFRQELCNSGTYTNLHEQRPPVGGTGRIASTYSILWLLGEESRSPGPAKGNKKKLPQNKQLNVAQT</sequence>
<evidence type="ECO:0000313" key="2">
    <source>
        <dbReference type="EMBL" id="GFS39931.1"/>
    </source>
</evidence>
<feature type="region of interest" description="Disordered" evidence="1">
    <location>
        <begin position="58"/>
        <end position="83"/>
    </location>
</feature>
<dbReference type="AlphaFoldDB" id="A0A8X6MBV0"/>
<proteinExistence type="predicted"/>
<organism evidence="2 3">
    <name type="scientific">Trichonephila inaurata madagascariensis</name>
    <dbReference type="NCBI Taxonomy" id="2747483"/>
    <lineage>
        <taxon>Eukaryota</taxon>
        <taxon>Metazoa</taxon>
        <taxon>Ecdysozoa</taxon>
        <taxon>Arthropoda</taxon>
        <taxon>Chelicerata</taxon>
        <taxon>Arachnida</taxon>
        <taxon>Araneae</taxon>
        <taxon>Araneomorphae</taxon>
        <taxon>Entelegynae</taxon>
        <taxon>Araneoidea</taxon>
        <taxon>Nephilidae</taxon>
        <taxon>Trichonephila</taxon>
        <taxon>Trichonephila inaurata</taxon>
    </lineage>
</organism>
<keyword evidence="3" id="KW-1185">Reference proteome</keyword>
<protein>
    <submittedName>
        <fullName evidence="2">Uncharacterized protein</fullName>
    </submittedName>
</protein>
<evidence type="ECO:0000256" key="1">
    <source>
        <dbReference type="SAM" id="MobiDB-lite"/>
    </source>
</evidence>